<dbReference type="EMBL" id="JACBJI010000001">
    <property type="protein sequence ID" value="NYA69419.1"/>
    <property type="molecule type" value="Genomic_DNA"/>
</dbReference>
<accession>A0A7Y8XYT0</accession>
<comment type="caution">
    <text evidence="1">The sequence shown here is derived from an EMBL/GenBank/DDBJ whole genome shotgun (WGS) entry which is preliminary data.</text>
</comment>
<organism evidence="1 2">
    <name type="scientific">Flavobacterium agri</name>
    <dbReference type="NCBI Taxonomy" id="2743471"/>
    <lineage>
        <taxon>Bacteria</taxon>
        <taxon>Pseudomonadati</taxon>
        <taxon>Bacteroidota</taxon>
        <taxon>Flavobacteriia</taxon>
        <taxon>Flavobacteriales</taxon>
        <taxon>Flavobacteriaceae</taxon>
        <taxon>Flavobacterium</taxon>
    </lineage>
</organism>
<dbReference type="RefSeq" id="WP_176004237.1">
    <property type="nucleotide sequence ID" value="NZ_JABWMI010000001.1"/>
</dbReference>
<sequence>MDSKFSREDISGLLASLSVQNTIIDFCDRKFPDGKPWANFTYAPLNGEWRMCYSAHGRSKGIYTVRESTIIGQIFDLLKKGHISNLGVNNKSLPALDLQGFDKNLNIDGQLFASHNKVSEKASDYLIFGLFDHSDYYNTQRIYKVTHQGLFVDAREKSYRDGYKGYRFKGSRVPDNKENVARTLWKAFPKDVLSKPAPGFYVAGGKDAVSVLFSFGNDQFARTFSLDVYFGKWPNVSKELLDFGKLVVEAVREIEK</sequence>
<gene>
    <name evidence="1" type="ORF">HZF10_00690</name>
</gene>
<proteinExistence type="predicted"/>
<evidence type="ECO:0000313" key="2">
    <source>
        <dbReference type="Proteomes" id="UP000535020"/>
    </source>
</evidence>
<dbReference type="AlphaFoldDB" id="A0A7Y8XYT0"/>
<name>A0A7Y8XYT0_9FLAO</name>
<protein>
    <submittedName>
        <fullName evidence="1">Uncharacterized protein</fullName>
    </submittedName>
</protein>
<reference evidence="1 2" key="1">
    <citation type="submission" date="2020-07" db="EMBL/GenBank/DDBJ databases">
        <authorList>
            <person name="Sun Q."/>
        </authorList>
    </citation>
    <scope>NUCLEOTIDE SEQUENCE [LARGE SCALE GENOMIC DNA]</scope>
    <source>
        <strain evidence="1 2">MAH-1</strain>
    </source>
</reference>
<keyword evidence="2" id="KW-1185">Reference proteome</keyword>
<evidence type="ECO:0000313" key="1">
    <source>
        <dbReference type="EMBL" id="NYA69419.1"/>
    </source>
</evidence>
<dbReference type="Proteomes" id="UP000535020">
    <property type="component" value="Unassembled WGS sequence"/>
</dbReference>